<dbReference type="GO" id="GO:0006629">
    <property type="term" value="P:lipid metabolic process"/>
    <property type="evidence" value="ECO:0007669"/>
    <property type="project" value="InterPro"/>
</dbReference>
<reference evidence="4" key="1">
    <citation type="submission" date="2015-02" db="EMBL/GenBank/DDBJ databases">
        <authorList>
            <person name="Gon?alves P."/>
        </authorList>
    </citation>
    <scope>NUCLEOTIDE SEQUENCE [LARGE SCALE GENOMIC DNA]</scope>
</reference>
<keyword evidence="4" id="KW-1185">Reference proteome</keyword>
<organism evidence="3 4">
    <name type="scientific">Sporidiobolus salmonicolor</name>
    <name type="common">Yeast-like fungus</name>
    <name type="synonym">Sporobolomyces salmonicolor</name>
    <dbReference type="NCBI Taxonomy" id="5005"/>
    <lineage>
        <taxon>Eukaryota</taxon>
        <taxon>Fungi</taxon>
        <taxon>Dikarya</taxon>
        <taxon>Basidiomycota</taxon>
        <taxon>Pucciniomycotina</taxon>
        <taxon>Microbotryomycetes</taxon>
        <taxon>Sporidiobolales</taxon>
        <taxon>Sporidiobolaceae</taxon>
        <taxon>Sporobolomyces</taxon>
    </lineage>
</organism>
<dbReference type="AlphaFoldDB" id="A0A0D6EH89"/>
<name>A0A0D6EH89_SPOSA</name>
<dbReference type="SUPFAM" id="SSF51695">
    <property type="entry name" value="PLC-like phosphodiesterases"/>
    <property type="match status" value="1"/>
</dbReference>
<evidence type="ECO:0000313" key="4">
    <source>
        <dbReference type="Proteomes" id="UP000243876"/>
    </source>
</evidence>
<dbReference type="PANTHER" id="PTHR43805">
    <property type="entry name" value="GLYCEROPHOSPHORYL DIESTER PHOSPHODIESTERASE"/>
    <property type="match status" value="1"/>
</dbReference>
<dbReference type="Pfam" id="PF03009">
    <property type="entry name" value="GDPD"/>
    <property type="match status" value="1"/>
</dbReference>
<proteinExistence type="predicted"/>
<dbReference type="InterPro" id="IPR017946">
    <property type="entry name" value="PLC-like_Pdiesterase_TIM-brl"/>
</dbReference>
<evidence type="ECO:0000259" key="2">
    <source>
        <dbReference type="PROSITE" id="PS51704"/>
    </source>
</evidence>
<dbReference type="Proteomes" id="UP000243876">
    <property type="component" value="Unassembled WGS sequence"/>
</dbReference>
<dbReference type="CDD" id="cd08570">
    <property type="entry name" value="GDPD_YPL206cp_fungi"/>
    <property type="match status" value="1"/>
</dbReference>
<dbReference type="PANTHER" id="PTHR43805:SF1">
    <property type="entry name" value="GP-PDE DOMAIN-CONTAINING PROTEIN"/>
    <property type="match status" value="1"/>
</dbReference>
<dbReference type="InterPro" id="IPR030395">
    <property type="entry name" value="GP_PDE_dom"/>
</dbReference>
<accession>A0A0D6EH89</accession>
<dbReference type="EMBL" id="CENE01000002">
    <property type="protein sequence ID" value="CEQ39271.1"/>
    <property type="molecule type" value="Genomic_DNA"/>
</dbReference>
<feature type="domain" description="GP-PDE" evidence="2">
    <location>
        <begin position="33"/>
        <end position="274"/>
    </location>
</feature>
<dbReference type="Gene3D" id="3.20.20.190">
    <property type="entry name" value="Phosphatidylinositol (PI) phosphodiesterase"/>
    <property type="match status" value="1"/>
</dbReference>
<dbReference type="GO" id="GO:0008081">
    <property type="term" value="F:phosphoric diester hydrolase activity"/>
    <property type="evidence" value="ECO:0007669"/>
    <property type="project" value="InterPro"/>
</dbReference>
<evidence type="ECO:0000313" key="3">
    <source>
        <dbReference type="EMBL" id="CEQ39271.1"/>
    </source>
</evidence>
<evidence type="ECO:0000256" key="1">
    <source>
        <dbReference type="SAM" id="MobiDB-lite"/>
    </source>
</evidence>
<dbReference type="PROSITE" id="PS51704">
    <property type="entry name" value="GP_PDE"/>
    <property type="match status" value="1"/>
</dbReference>
<sequence>MAHVSSEPLSSSPADALIRPPLGSKKSSLEAVPQCWGHRGASAAFPENTLASFEAAIRDGAEGIESDVHITEDDEIVMFHDPHLDRTTNGTGRIQTQKYHGVLDQLRTNKSPHQKIPTLRETLELLMRPENQKVFLNIDVKVDNEPERLFSLIHKLVSVYDDFETVLAPRLVLGLWHPKYVEPARRLVPYLRLAHIGMSPSLARRYFWDACGSFSMSFSCLVGSDGVAFRDECKRAGKDLYVWTVNSRREMIEATKWGAKAILTDKTDEWLSLRFEMENDWEKVSKETSWRFAYTSVWYSSIANYFLASWESYLLTKVAGSWDGPHAAPTSAVPMSSVGVGVTASS</sequence>
<dbReference type="OrthoDB" id="1058301at2759"/>
<feature type="region of interest" description="Disordered" evidence="1">
    <location>
        <begin position="1"/>
        <end position="22"/>
    </location>
</feature>
<protein>
    <submittedName>
        <fullName evidence="3">SPOSA6832_00764-mRNA-1:cds</fullName>
    </submittedName>
</protein>
<gene>
    <name evidence="3" type="primary">SPOSA6832_00764</name>
</gene>